<dbReference type="AlphaFoldDB" id="X1JXK8"/>
<accession>X1JXK8</accession>
<evidence type="ECO:0000313" key="1">
    <source>
        <dbReference type="EMBL" id="GAH82969.1"/>
    </source>
</evidence>
<feature type="non-terminal residue" evidence="1">
    <location>
        <position position="119"/>
    </location>
</feature>
<gene>
    <name evidence="1" type="ORF">S03H2_63208</name>
</gene>
<proteinExistence type="predicted"/>
<dbReference type="Gene3D" id="3.90.550.10">
    <property type="entry name" value="Spore Coat Polysaccharide Biosynthesis Protein SpsA, Chain A"/>
    <property type="match status" value="1"/>
</dbReference>
<dbReference type="GO" id="GO:0008781">
    <property type="term" value="F:N-acylneuraminate cytidylyltransferase activity"/>
    <property type="evidence" value="ECO:0007669"/>
    <property type="project" value="TreeGrafter"/>
</dbReference>
<organism evidence="1">
    <name type="scientific">marine sediment metagenome</name>
    <dbReference type="NCBI Taxonomy" id="412755"/>
    <lineage>
        <taxon>unclassified sequences</taxon>
        <taxon>metagenomes</taxon>
        <taxon>ecological metagenomes</taxon>
    </lineage>
</organism>
<dbReference type="SUPFAM" id="SSF53448">
    <property type="entry name" value="Nucleotide-diphospho-sugar transferases"/>
    <property type="match status" value="1"/>
</dbReference>
<dbReference type="EMBL" id="BARU01040927">
    <property type="protein sequence ID" value="GAH82969.1"/>
    <property type="molecule type" value="Genomic_DNA"/>
</dbReference>
<sequence length="119" mass="13360">MRKIIGEIPARYQSKRIKQKNLKLLAGKPLICYAIEAAKKAETLTEVFVNSESEIIGTIARENGVKFYKRDSSLAKDEIVSDQFNYDFIESTNADILVMINPVSPLITGSDIDEAVNFF</sequence>
<reference evidence="1" key="1">
    <citation type="journal article" date="2014" name="Front. Microbiol.">
        <title>High frequency of phylogenetically diverse reductive dehalogenase-homologous genes in deep subseafloor sedimentary metagenomes.</title>
        <authorList>
            <person name="Kawai M."/>
            <person name="Futagami T."/>
            <person name="Toyoda A."/>
            <person name="Takaki Y."/>
            <person name="Nishi S."/>
            <person name="Hori S."/>
            <person name="Arai W."/>
            <person name="Tsubouchi T."/>
            <person name="Morono Y."/>
            <person name="Uchiyama I."/>
            <person name="Ito T."/>
            <person name="Fujiyama A."/>
            <person name="Inagaki F."/>
            <person name="Takami H."/>
        </authorList>
    </citation>
    <scope>NUCLEOTIDE SEQUENCE</scope>
    <source>
        <strain evidence="1">Expedition CK06-06</strain>
    </source>
</reference>
<protein>
    <recommendedName>
        <fullName evidence="2">Acylneuraminate cytidylyltransferase</fullName>
    </recommendedName>
</protein>
<dbReference type="InterPro" id="IPR029044">
    <property type="entry name" value="Nucleotide-diphossugar_trans"/>
</dbReference>
<dbReference type="PANTHER" id="PTHR21485:SF3">
    <property type="entry name" value="N-ACYLNEURAMINATE CYTIDYLYLTRANSFERASE"/>
    <property type="match status" value="1"/>
</dbReference>
<dbReference type="Pfam" id="PF02348">
    <property type="entry name" value="CTP_transf_3"/>
    <property type="match status" value="1"/>
</dbReference>
<dbReference type="InterPro" id="IPR003329">
    <property type="entry name" value="Cytidylyl_trans"/>
</dbReference>
<evidence type="ECO:0008006" key="2">
    <source>
        <dbReference type="Google" id="ProtNLM"/>
    </source>
</evidence>
<dbReference type="PANTHER" id="PTHR21485">
    <property type="entry name" value="HAD SUPERFAMILY MEMBERS CMAS AND KDSC"/>
    <property type="match status" value="1"/>
</dbReference>
<dbReference type="InterPro" id="IPR050793">
    <property type="entry name" value="CMP-NeuNAc_synthase"/>
</dbReference>
<comment type="caution">
    <text evidence="1">The sequence shown here is derived from an EMBL/GenBank/DDBJ whole genome shotgun (WGS) entry which is preliminary data.</text>
</comment>
<name>X1JXK8_9ZZZZ</name>